<evidence type="ECO:0000313" key="1">
    <source>
        <dbReference type="EMBL" id="MFC5547962.1"/>
    </source>
</evidence>
<accession>A0ABW0RTE2</accession>
<dbReference type="EMBL" id="JBHSMZ010000004">
    <property type="protein sequence ID" value="MFC5547962.1"/>
    <property type="molecule type" value="Genomic_DNA"/>
</dbReference>
<sequence length="73" mass="7690">MPPGPFSFGPGDFVEDDGNGTARYGAALALFTGLEQRHGRAAVQDWVRAVLEGKDAAQIVPLAPDEDIAPLLL</sequence>
<name>A0ABW0RTE2_9BURK</name>
<protein>
    <submittedName>
        <fullName evidence="1">Uncharacterized protein</fullName>
    </submittedName>
</protein>
<reference evidence="2" key="1">
    <citation type="journal article" date="2019" name="Int. J. Syst. Evol. Microbiol.">
        <title>The Global Catalogue of Microorganisms (GCM) 10K type strain sequencing project: providing services to taxonomists for standard genome sequencing and annotation.</title>
        <authorList>
            <consortium name="The Broad Institute Genomics Platform"/>
            <consortium name="The Broad Institute Genome Sequencing Center for Infectious Disease"/>
            <person name="Wu L."/>
            <person name="Ma J."/>
        </authorList>
    </citation>
    <scope>NUCLEOTIDE SEQUENCE [LARGE SCALE GENOMIC DNA]</scope>
    <source>
        <strain evidence="2">CGMCC 4.5798</strain>
    </source>
</reference>
<dbReference type="RefSeq" id="WP_379768227.1">
    <property type="nucleotide sequence ID" value="NZ_JBHSMZ010000004.1"/>
</dbReference>
<comment type="caution">
    <text evidence="1">The sequence shown here is derived from an EMBL/GenBank/DDBJ whole genome shotgun (WGS) entry which is preliminary data.</text>
</comment>
<keyword evidence="2" id="KW-1185">Reference proteome</keyword>
<proteinExistence type="predicted"/>
<dbReference type="Proteomes" id="UP001596086">
    <property type="component" value="Unassembled WGS sequence"/>
</dbReference>
<evidence type="ECO:0000313" key="2">
    <source>
        <dbReference type="Proteomes" id="UP001596086"/>
    </source>
</evidence>
<organism evidence="1 2">
    <name type="scientific">Massilia aerilata</name>
    <dbReference type="NCBI Taxonomy" id="453817"/>
    <lineage>
        <taxon>Bacteria</taxon>
        <taxon>Pseudomonadati</taxon>
        <taxon>Pseudomonadota</taxon>
        <taxon>Betaproteobacteria</taxon>
        <taxon>Burkholderiales</taxon>
        <taxon>Oxalobacteraceae</taxon>
        <taxon>Telluria group</taxon>
        <taxon>Massilia</taxon>
    </lineage>
</organism>
<gene>
    <name evidence="1" type="ORF">ACFPO9_05490</name>
</gene>